<accession>A0AAC8YDR2</accession>
<proteinExistence type="predicted"/>
<evidence type="ECO:0000313" key="1">
    <source>
        <dbReference type="EMBL" id="AMS04127.1"/>
    </source>
</evidence>
<dbReference type="RefSeq" id="WP_062818720.1">
    <property type="nucleotide sequence ID" value="NZ_CP014352.1"/>
</dbReference>
<protein>
    <submittedName>
        <fullName evidence="1">Uncharacterized protein</fullName>
    </submittedName>
</protein>
<dbReference type="AlphaFoldDB" id="A0AAC8YDR2"/>
<name>A0AAC8YDR2_9ACTN</name>
<sequence length="302" mass="32260">MNTRTLTHPTLTIDAADLPRDHVGDDTAPMTESGTRYSYALLDDDRQEITWATDADGILAHLIDGYPLDEPDDPAARRQVLHDRVVARARYTYATLVNHAAQAIMAGAPIEICNVLEAAADFAHPDQLPTIADYPAWTHGIPLGLAAQFYAPYDPTRAAPLGRVVLLDTDTPELLLESLARLGAIRLLHHTSLDAPGHVSVATVDPRTMVEQDLEAAAGALFVLEDDPESLDATTAAGHVDDLRMSLQRLATSARALGVAEADLAGMTRSEEAPAAELVTIAGSIIDRLSERLAGAEDPDAS</sequence>
<dbReference type="Proteomes" id="UP000075221">
    <property type="component" value="Chromosome"/>
</dbReference>
<dbReference type="EMBL" id="CP014352">
    <property type="protein sequence ID" value="AMS04127.1"/>
    <property type="molecule type" value="Genomic_DNA"/>
</dbReference>
<evidence type="ECO:0000313" key="2">
    <source>
        <dbReference type="Proteomes" id="UP000075221"/>
    </source>
</evidence>
<organism evidence="1 2">
    <name type="scientific">Acidipropionibacterium acidipropionici</name>
    <dbReference type="NCBI Taxonomy" id="1748"/>
    <lineage>
        <taxon>Bacteria</taxon>
        <taxon>Bacillati</taxon>
        <taxon>Actinomycetota</taxon>
        <taxon>Actinomycetes</taxon>
        <taxon>Propionibacteriales</taxon>
        <taxon>Propionibacteriaceae</taxon>
        <taxon>Acidipropionibacterium</taxon>
    </lineage>
</organism>
<gene>
    <name evidence="1" type="ORF">AXH35_00150</name>
</gene>
<reference evidence="1 2" key="1">
    <citation type="submission" date="2016-02" db="EMBL/GenBank/DDBJ databases">
        <title>Complete Genome Sequence of Propionibacterium acidipropionici ATCC 55737.</title>
        <authorList>
            <person name="Luna Flores C.H."/>
            <person name="Nielsen L.K."/>
            <person name="Marcellin E."/>
        </authorList>
    </citation>
    <scope>NUCLEOTIDE SEQUENCE [LARGE SCALE GENOMIC DNA]</scope>
    <source>
        <strain evidence="1 2">ATCC 55737</strain>
    </source>
</reference>